<feature type="domain" description="PilZ" evidence="1">
    <location>
        <begin position="3"/>
        <end position="105"/>
    </location>
</feature>
<evidence type="ECO:0000313" key="3">
    <source>
        <dbReference type="Proteomes" id="UP000534783"/>
    </source>
</evidence>
<sequence>MIEKRKHIRVTIKSIAEVVLLDGDFDQAYVGGISRGGLEMYTSKEIKKDTSVKITLHFLLEGQEETEVVQGKVKWSASFKNAFVSGVEFSNILTAGTHPNLTRCIEQAESYYK</sequence>
<keyword evidence="3" id="KW-1185">Reference proteome</keyword>
<evidence type="ECO:0000259" key="1">
    <source>
        <dbReference type="Pfam" id="PF07238"/>
    </source>
</evidence>
<accession>A0A7X6IC72</accession>
<name>A0A7X6IC72_9BACT</name>
<evidence type="ECO:0000313" key="2">
    <source>
        <dbReference type="EMBL" id="NKE72521.1"/>
    </source>
</evidence>
<dbReference type="Proteomes" id="UP000534783">
    <property type="component" value="Unassembled WGS sequence"/>
</dbReference>
<organism evidence="2 3">
    <name type="scientific">Candidatus Manganitrophus noduliformans</name>
    <dbReference type="NCBI Taxonomy" id="2606439"/>
    <lineage>
        <taxon>Bacteria</taxon>
        <taxon>Pseudomonadati</taxon>
        <taxon>Nitrospirota</taxon>
        <taxon>Nitrospiria</taxon>
        <taxon>Candidatus Troglogloeales</taxon>
        <taxon>Candidatus Manganitrophaceae</taxon>
        <taxon>Candidatus Manganitrophus</taxon>
    </lineage>
</organism>
<gene>
    <name evidence="2" type="ORF">MNODULE_17355</name>
</gene>
<dbReference type="Gene3D" id="2.40.10.220">
    <property type="entry name" value="predicted glycosyltransferase like domains"/>
    <property type="match status" value="1"/>
</dbReference>
<proteinExistence type="predicted"/>
<dbReference type="RefSeq" id="WP_168062247.1">
    <property type="nucleotide sequence ID" value="NZ_VTOW01000003.1"/>
</dbReference>
<comment type="caution">
    <text evidence="2">The sequence shown here is derived from an EMBL/GenBank/DDBJ whole genome shotgun (WGS) entry which is preliminary data.</text>
</comment>
<dbReference type="Pfam" id="PF07238">
    <property type="entry name" value="PilZ"/>
    <property type="match status" value="1"/>
</dbReference>
<dbReference type="SUPFAM" id="SSF141371">
    <property type="entry name" value="PilZ domain-like"/>
    <property type="match status" value="1"/>
</dbReference>
<dbReference type="InterPro" id="IPR009875">
    <property type="entry name" value="PilZ_domain"/>
</dbReference>
<reference evidence="2 3" key="1">
    <citation type="journal article" date="2020" name="Nature">
        <title>Bacterial chemolithoautotrophy via manganese oxidation.</title>
        <authorList>
            <person name="Yu H."/>
            <person name="Leadbetter J.R."/>
        </authorList>
    </citation>
    <scope>NUCLEOTIDE SEQUENCE [LARGE SCALE GENOMIC DNA]</scope>
    <source>
        <strain evidence="2 3">Mn-1</strain>
    </source>
</reference>
<dbReference type="EMBL" id="VTOW01000003">
    <property type="protein sequence ID" value="NKE72521.1"/>
    <property type="molecule type" value="Genomic_DNA"/>
</dbReference>
<dbReference type="GO" id="GO:0035438">
    <property type="term" value="F:cyclic-di-GMP binding"/>
    <property type="evidence" value="ECO:0007669"/>
    <property type="project" value="InterPro"/>
</dbReference>
<dbReference type="AlphaFoldDB" id="A0A7X6IC72"/>
<protein>
    <submittedName>
        <fullName evidence="2">PilZ domain-containing protein</fullName>
    </submittedName>
</protein>